<dbReference type="AlphaFoldDB" id="A0AA86PGD0"/>
<name>A0AA86PGD0_9EUKA</name>
<evidence type="ECO:0000313" key="3">
    <source>
        <dbReference type="EMBL" id="CAL5990299.1"/>
    </source>
</evidence>
<protein>
    <submittedName>
        <fullName evidence="3">Hypothetical_protein</fullName>
    </submittedName>
</protein>
<sequence length="209" mass="23336">MANYNSNANNMNYGVHQVPVKDPFSPLSISDKPLVARVITFISVFLLPVGVALVVVFITIENNFGYLAGGIMCLFFGLIYMSVSISACCMVRSFTYIMIPCCISESERQRLRLLAEARTPMLNIMEVTKNSVNKQQTQVTNQQQICESSFSQVSPKIVVQNLLQGVQQFGRQQNNVENYQNVITQPYMSPMQAPITINAPAELEILPVM</sequence>
<dbReference type="EMBL" id="CATOUU010000654">
    <property type="protein sequence ID" value="CAI9938138.1"/>
    <property type="molecule type" value="Genomic_DNA"/>
</dbReference>
<evidence type="ECO:0000256" key="1">
    <source>
        <dbReference type="SAM" id="Phobius"/>
    </source>
</evidence>
<keyword evidence="1" id="KW-0812">Transmembrane</keyword>
<keyword evidence="1" id="KW-1133">Transmembrane helix</keyword>
<accession>A0AA86PGD0</accession>
<gene>
    <name evidence="3" type="ORF">HINF_LOCUS11273</name>
    <name evidence="2" type="ORF">HINF_LOCUS25783</name>
</gene>
<proteinExistence type="predicted"/>
<dbReference type="Proteomes" id="UP001642409">
    <property type="component" value="Unassembled WGS sequence"/>
</dbReference>
<comment type="caution">
    <text evidence="2">The sequence shown here is derived from an EMBL/GenBank/DDBJ whole genome shotgun (WGS) entry which is preliminary data.</text>
</comment>
<feature type="transmembrane region" description="Helical" evidence="1">
    <location>
        <begin position="66"/>
        <end position="89"/>
    </location>
</feature>
<evidence type="ECO:0000313" key="4">
    <source>
        <dbReference type="Proteomes" id="UP001642409"/>
    </source>
</evidence>
<keyword evidence="4" id="KW-1185">Reference proteome</keyword>
<evidence type="ECO:0000313" key="2">
    <source>
        <dbReference type="EMBL" id="CAI9938138.1"/>
    </source>
</evidence>
<reference evidence="2" key="1">
    <citation type="submission" date="2023-06" db="EMBL/GenBank/DDBJ databases">
        <authorList>
            <person name="Kurt Z."/>
        </authorList>
    </citation>
    <scope>NUCLEOTIDE SEQUENCE</scope>
</reference>
<organism evidence="2">
    <name type="scientific">Hexamita inflata</name>
    <dbReference type="NCBI Taxonomy" id="28002"/>
    <lineage>
        <taxon>Eukaryota</taxon>
        <taxon>Metamonada</taxon>
        <taxon>Diplomonadida</taxon>
        <taxon>Hexamitidae</taxon>
        <taxon>Hexamitinae</taxon>
        <taxon>Hexamita</taxon>
    </lineage>
</organism>
<feature type="transmembrane region" description="Helical" evidence="1">
    <location>
        <begin position="34"/>
        <end position="60"/>
    </location>
</feature>
<reference evidence="3 4" key="2">
    <citation type="submission" date="2024-07" db="EMBL/GenBank/DDBJ databases">
        <authorList>
            <person name="Akdeniz Z."/>
        </authorList>
    </citation>
    <scope>NUCLEOTIDE SEQUENCE [LARGE SCALE GENOMIC DNA]</scope>
</reference>
<dbReference type="EMBL" id="CAXDID020000025">
    <property type="protein sequence ID" value="CAL5990299.1"/>
    <property type="molecule type" value="Genomic_DNA"/>
</dbReference>
<keyword evidence="1" id="KW-0472">Membrane</keyword>